<feature type="region of interest" description="Disordered" evidence="1">
    <location>
        <begin position="62"/>
        <end position="105"/>
    </location>
</feature>
<accession>A0AAQ3UHD1</accession>
<sequence>MAPQPLTPSIVALCGALLRRHMQWRRKAAAPWRMALQRPGPYGPQAGPDRPVSLLPIRSASCAPTGRRLHRRPPAPPPPTLPSPPPPPPAAAAAAPPLHRRPSPRFSVLPTEEVLMADPQYLLLDPAVELKHRASHIAAGELSPLRGRTHTHHLSWNERYAPYIQKAGMLDLARVVTSGLPPLDLALLTALVDRWRSETHTLHLPCGEMTITLEDTAMILGLPVDGSPVIHSLDPVAWPAPPQRVSGDRSTRTSGVTTGWLRQHFGVCPPDAGPVQVEWHARGWLWYLLACFLLPDSSRNTVDSALLPILDRPWADIATFSWASRTLAHMYRQLCDGCQRKENSSSIGGCLCLLQWAFEDSRPTVLWFWRDVEVVTGRIDGRYKRYSNELNCFTHRQWTPYYREEIEEARAVVPLIFFVVVEYHIPTRVLRQFGRRQVVPPHTVPTDLSLHIKRRQGRYSETDWHITHVAHTGRWDARQRVPVEAAEAHDKAYFVEYLRWLQAHARVRLRPTVDHRPISEVDSDEIDEYDTRTRGVVQPERASIQDYVTVSRHCRRLSRKIGCYSAAALPPQPRGVPGSPSSSRGRSSRRSRSSEDEDDDEEEGEDDDDGDGDRGLDVLFGSQLHDAPPFTQTQHDAEAVRRVDIRLLGGVGVLVTLRTWTAATASTLALLDKVVHVAVRHLEGRRIVNLG</sequence>
<evidence type="ECO:0000313" key="4">
    <source>
        <dbReference type="Proteomes" id="UP001341281"/>
    </source>
</evidence>
<protein>
    <recommendedName>
        <fullName evidence="2">Aminotransferase-like plant mobile domain-containing protein</fullName>
    </recommendedName>
</protein>
<dbReference type="GO" id="GO:0010073">
    <property type="term" value="P:meristem maintenance"/>
    <property type="evidence" value="ECO:0007669"/>
    <property type="project" value="InterPro"/>
</dbReference>
<keyword evidence="4" id="KW-1185">Reference proteome</keyword>
<reference evidence="3 4" key="1">
    <citation type="submission" date="2024-02" db="EMBL/GenBank/DDBJ databases">
        <title>High-quality chromosome-scale genome assembly of Pensacola bahiagrass (Paspalum notatum Flugge var. saurae).</title>
        <authorList>
            <person name="Vega J.M."/>
            <person name="Podio M."/>
            <person name="Orjuela J."/>
            <person name="Siena L.A."/>
            <person name="Pessino S.C."/>
            <person name="Combes M.C."/>
            <person name="Mariac C."/>
            <person name="Albertini E."/>
            <person name="Pupilli F."/>
            <person name="Ortiz J.P.A."/>
            <person name="Leblanc O."/>
        </authorList>
    </citation>
    <scope>NUCLEOTIDE SEQUENCE [LARGE SCALE GENOMIC DNA]</scope>
    <source>
        <strain evidence="3">R1</strain>
        <tissue evidence="3">Leaf</tissue>
    </source>
</reference>
<dbReference type="Proteomes" id="UP001341281">
    <property type="component" value="Chromosome 09"/>
</dbReference>
<feature type="domain" description="Aminotransferase-like plant mobile" evidence="2">
    <location>
        <begin position="183"/>
        <end position="500"/>
    </location>
</feature>
<evidence type="ECO:0000313" key="3">
    <source>
        <dbReference type="EMBL" id="WVZ92324.1"/>
    </source>
</evidence>
<dbReference type="EMBL" id="CP144753">
    <property type="protein sequence ID" value="WVZ92324.1"/>
    <property type="molecule type" value="Genomic_DNA"/>
</dbReference>
<feature type="compositionally biased region" description="Acidic residues" evidence="1">
    <location>
        <begin position="595"/>
        <end position="611"/>
    </location>
</feature>
<gene>
    <name evidence="3" type="ORF">U9M48_038399</name>
</gene>
<feature type="compositionally biased region" description="Pro residues" evidence="1">
    <location>
        <begin position="74"/>
        <end position="90"/>
    </location>
</feature>
<dbReference type="Pfam" id="PF10536">
    <property type="entry name" value="PMD"/>
    <property type="match status" value="1"/>
</dbReference>
<dbReference type="InterPro" id="IPR044824">
    <property type="entry name" value="MAIN-like"/>
</dbReference>
<dbReference type="InterPro" id="IPR019557">
    <property type="entry name" value="AminoTfrase-like_pln_mobile"/>
</dbReference>
<evidence type="ECO:0000256" key="1">
    <source>
        <dbReference type="SAM" id="MobiDB-lite"/>
    </source>
</evidence>
<proteinExistence type="predicted"/>
<feature type="region of interest" description="Disordered" evidence="1">
    <location>
        <begin position="567"/>
        <end position="635"/>
    </location>
</feature>
<name>A0AAQ3UHD1_PASNO</name>
<dbReference type="PANTHER" id="PTHR46033:SF82">
    <property type="entry name" value="AMINOTRANSFERASE-LIKE PLANT MOBILE DOMAIN-CONTAINING PROTEIN"/>
    <property type="match status" value="1"/>
</dbReference>
<dbReference type="PANTHER" id="PTHR46033">
    <property type="entry name" value="PROTEIN MAIN-LIKE 2"/>
    <property type="match status" value="1"/>
</dbReference>
<dbReference type="AlphaFoldDB" id="A0AAQ3UHD1"/>
<organism evidence="3 4">
    <name type="scientific">Paspalum notatum var. saurae</name>
    <dbReference type="NCBI Taxonomy" id="547442"/>
    <lineage>
        <taxon>Eukaryota</taxon>
        <taxon>Viridiplantae</taxon>
        <taxon>Streptophyta</taxon>
        <taxon>Embryophyta</taxon>
        <taxon>Tracheophyta</taxon>
        <taxon>Spermatophyta</taxon>
        <taxon>Magnoliopsida</taxon>
        <taxon>Liliopsida</taxon>
        <taxon>Poales</taxon>
        <taxon>Poaceae</taxon>
        <taxon>PACMAD clade</taxon>
        <taxon>Panicoideae</taxon>
        <taxon>Andropogonodae</taxon>
        <taxon>Paspaleae</taxon>
        <taxon>Paspalinae</taxon>
        <taxon>Paspalum</taxon>
    </lineage>
</organism>
<evidence type="ECO:0000259" key="2">
    <source>
        <dbReference type="Pfam" id="PF10536"/>
    </source>
</evidence>